<gene>
    <name evidence="2" type="ORF">TSPI_10654</name>
</gene>
<feature type="region of interest" description="Disordered" evidence="1">
    <location>
        <begin position="1"/>
        <end position="21"/>
    </location>
</feature>
<proteinExistence type="predicted"/>
<reference evidence="2 3" key="1">
    <citation type="submission" date="2024-07" db="EMBL/GenBank/DDBJ databases">
        <title>Enhanced genomic and transcriptomic resources for Trichinella pseudospiralis and T. spiralis underpin the discovery of pronounced molecular differences between stages and species.</title>
        <authorList>
            <person name="Pasi K.K."/>
            <person name="La Rosa G."/>
            <person name="Gomez-Morales M.A."/>
            <person name="Tosini F."/>
            <person name="Sumanam S."/>
            <person name="Young N.D."/>
            <person name="Chang B.C."/>
            <person name="Robin G.B."/>
        </authorList>
    </citation>
    <scope>NUCLEOTIDE SEQUENCE [LARGE SCALE GENOMIC DNA]</scope>
    <source>
        <strain evidence="2">ISS534</strain>
    </source>
</reference>
<name>A0ABR3K9S5_TRISP</name>
<evidence type="ECO:0000313" key="3">
    <source>
        <dbReference type="Proteomes" id="UP001558632"/>
    </source>
</evidence>
<comment type="caution">
    <text evidence="2">The sequence shown here is derived from an EMBL/GenBank/DDBJ whole genome shotgun (WGS) entry which is preliminary data.</text>
</comment>
<protein>
    <submittedName>
        <fullName evidence="2">Uncharacterized protein</fullName>
    </submittedName>
</protein>
<dbReference type="Proteomes" id="UP001558632">
    <property type="component" value="Unassembled WGS sequence"/>
</dbReference>
<evidence type="ECO:0000313" key="2">
    <source>
        <dbReference type="EMBL" id="KAL1232838.1"/>
    </source>
</evidence>
<keyword evidence="3" id="KW-1185">Reference proteome</keyword>
<evidence type="ECO:0000256" key="1">
    <source>
        <dbReference type="SAM" id="MobiDB-lite"/>
    </source>
</evidence>
<organism evidence="2 3">
    <name type="scientific">Trichinella spiralis</name>
    <name type="common">Trichina worm</name>
    <dbReference type="NCBI Taxonomy" id="6334"/>
    <lineage>
        <taxon>Eukaryota</taxon>
        <taxon>Metazoa</taxon>
        <taxon>Ecdysozoa</taxon>
        <taxon>Nematoda</taxon>
        <taxon>Enoplea</taxon>
        <taxon>Dorylaimia</taxon>
        <taxon>Trichinellida</taxon>
        <taxon>Trichinellidae</taxon>
        <taxon>Trichinella</taxon>
    </lineage>
</organism>
<accession>A0ABR3K9S5</accession>
<sequence length="76" mass="8573">MSNNFLLSPSQRTIHPQTTPTPRTLKFNNVDLARPLSRPNDQAESIFPFHSLIVVVTSCQNRCVSSEVCLLKLLFC</sequence>
<dbReference type="EMBL" id="JBEUSY010000445">
    <property type="protein sequence ID" value="KAL1232838.1"/>
    <property type="molecule type" value="Genomic_DNA"/>
</dbReference>